<gene>
    <name evidence="1" type="ORF">SDC9_75140</name>
</gene>
<protein>
    <submittedName>
        <fullName evidence="1">Uncharacterized protein</fullName>
    </submittedName>
</protein>
<comment type="caution">
    <text evidence="1">The sequence shown here is derived from an EMBL/GenBank/DDBJ whole genome shotgun (WGS) entry which is preliminary data.</text>
</comment>
<reference evidence="1" key="1">
    <citation type="submission" date="2019-08" db="EMBL/GenBank/DDBJ databases">
        <authorList>
            <person name="Kucharzyk K."/>
            <person name="Murdoch R.W."/>
            <person name="Higgins S."/>
            <person name="Loffler F."/>
        </authorList>
    </citation>
    <scope>NUCLEOTIDE SEQUENCE</scope>
</reference>
<evidence type="ECO:0000313" key="1">
    <source>
        <dbReference type="EMBL" id="MPM28614.1"/>
    </source>
</evidence>
<organism evidence="1">
    <name type="scientific">bioreactor metagenome</name>
    <dbReference type="NCBI Taxonomy" id="1076179"/>
    <lineage>
        <taxon>unclassified sequences</taxon>
        <taxon>metagenomes</taxon>
        <taxon>ecological metagenomes</taxon>
    </lineage>
</organism>
<name>A0A644YR89_9ZZZZ</name>
<dbReference type="AlphaFoldDB" id="A0A644YR89"/>
<proteinExistence type="predicted"/>
<dbReference type="EMBL" id="VSSQ01005302">
    <property type="protein sequence ID" value="MPM28614.1"/>
    <property type="molecule type" value="Genomic_DNA"/>
</dbReference>
<sequence>MPHQRTVRANLLRQPFLANSRACAFARLLEQEKRLAVGLKELVVRSVFAVQPQRNRHGRTVLKKRFKQSEHLAAGTIHAVDKDRQAGNERFRQQFDGGVHRVVRAQVPFGKIRFGFPVENGKIAELFRQR</sequence>
<accession>A0A644YR89</accession>